<organism evidence="3 4">
    <name type="scientific">Kineococcus glutinatus</name>
    <dbReference type="NCBI Taxonomy" id="1070872"/>
    <lineage>
        <taxon>Bacteria</taxon>
        <taxon>Bacillati</taxon>
        <taxon>Actinomycetota</taxon>
        <taxon>Actinomycetes</taxon>
        <taxon>Kineosporiales</taxon>
        <taxon>Kineosporiaceae</taxon>
        <taxon>Kineococcus</taxon>
    </lineage>
</organism>
<sequence>MSDSAPLAYRLLTGPDDRSFCERVSEALAQGYRLHGGPAITSVDGRPVVAQAVVLRGGPGDDGDGSAALAAALGGPDDDGASVPG</sequence>
<accession>A0ABP9HI94</accession>
<comment type="caution">
    <text evidence="3">The sequence shown here is derived from an EMBL/GenBank/DDBJ whole genome shotgun (WGS) entry which is preliminary data.</text>
</comment>
<feature type="compositionally biased region" description="Low complexity" evidence="1">
    <location>
        <begin position="65"/>
        <end position="75"/>
    </location>
</feature>
<keyword evidence="4" id="KW-1185">Reference proteome</keyword>
<name>A0ABP9HI94_9ACTN</name>
<dbReference type="EMBL" id="BAABIL010000141">
    <property type="protein sequence ID" value="GAA4971262.1"/>
    <property type="molecule type" value="Genomic_DNA"/>
</dbReference>
<evidence type="ECO:0000259" key="2">
    <source>
        <dbReference type="Pfam" id="PF08410"/>
    </source>
</evidence>
<feature type="domain" description="DUF1737" evidence="2">
    <location>
        <begin position="8"/>
        <end position="54"/>
    </location>
</feature>
<dbReference type="Pfam" id="PF08410">
    <property type="entry name" value="DUF1737"/>
    <property type="match status" value="1"/>
</dbReference>
<evidence type="ECO:0000256" key="1">
    <source>
        <dbReference type="SAM" id="MobiDB-lite"/>
    </source>
</evidence>
<dbReference type="RefSeq" id="WP_345711418.1">
    <property type="nucleotide sequence ID" value="NZ_BAABIL010000141.1"/>
</dbReference>
<evidence type="ECO:0000313" key="3">
    <source>
        <dbReference type="EMBL" id="GAA4971262.1"/>
    </source>
</evidence>
<reference evidence="4" key="1">
    <citation type="journal article" date="2019" name="Int. J. Syst. Evol. Microbiol.">
        <title>The Global Catalogue of Microorganisms (GCM) 10K type strain sequencing project: providing services to taxonomists for standard genome sequencing and annotation.</title>
        <authorList>
            <consortium name="The Broad Institute Genomics Platform"/>
            <consortium name="The Broad Institute Genome Sequencing Center for Infectious Disease"/>
            <person name="Wu L."/>
            <person name="Ma J."/>
        </authorList>
    </citation>
    <scope>NUCLEOTIDE SEQUENCE [LARGE SCALE GENOMIC DNA]</scope>
    <source>
        <strain evidence="4">JCM 18126</strain>
    </source>
</reference>
<evidence type="ECO:0000313" key="4">
    <source>
        <dbReference type="Proteomes" id="UP001501195"/>
    </source>
</evidence>
<dbReference type="InterPro" id="IPR013619">
    <property type="entry name" value="DUF1737"/>
</dbReference>
<proteinExistence type="predicted"/>
<protein>
    <recommendedName>
        <fullName evidence="2">DUF1737 domain-containing protein</fullName>
    </recommendedName>
</protein>
<gene>
    <name evidence="3" type="ORF">GCM10023225_11360</name>
</gene>
<feature type="compositionally biased region" description="Acidic residues" evidence="1">
    <location>
        <begin position="76"/>
        <end position="85"/>
    </location>
</feature>
<dbReference type="Proteomes" id="UP001501195">
    <property type="component" value="Unassembled WGS sequence"/>
</dbReference>
<feature type="region of interest" description="Disordered" evidence="1">
    <location>
        <begin position="57"/>
        <end position="85"/>
    </location>
</feature>